<organism evidence="2 3">
    <name type="scientific">Flavobacterium hercynium</name>
    <dbReference type="NCBI Taxonomy" id="387094"/>
    <lineage>
        <taxon>Bacteria</taxon>
        <taxon>Pseudomonadati</taxon>
        <taxon>Bacteroidota</taxon>
        <taxon>Flavobacteriia</taxon>
        <taxon>Flavobacteriales</taxon>
        <taxon>Flavobacteriaceae</taxon>
        <taxon>Flavobacterium</taxon>
    </lineage>
</organism>
<dbReference type="OrthoDB" id="8769938at2"/>
<name>A0A226HFT2_9FLAO</name>
<keyword evidence="3" id="KW-1185">Reference proteome</keyword>
<sequence length="464" mass="50736">MKFKPKMKSYLKSILKINLLLITFFVVSCSDDAEKKEEETVTPEFDLAAQISSFEIPISGTAPNTIAEIANSAYDGPSSPYGTTSVIDFVVNADNTIDILYSGKDKTKRLVRTSLTNKSVIKEFVLPARANSGRFLGFDSLGNDKFILGYSADNAFGDKDAAAWYVAFEGSTGKEIFATRIFGEINLAEISSKGNPGDAGSSLVKYNSKDNVIAIYTAHTQRWPDNVRHQGGWVGFLDGTTGKILTKGNNNDVIGDTWFYSHNFDQRGMFSKDGKFYVLAHGDSYPRALGFAKFSSTNGKEGEVEYYKIKNGAVGDNTTNATTGDFVELSDGNVAIVYSTSDDRTNRDLKLTILNSLGSKTPVVSSEVWVTKNEGKQFTGWGSKVVQLGDKILLGWNTFEDKKPINTKFCLADLQGKLIGTPVELPNAVLYPAQSMKKTADNKSAVFVSFNSQNKLQVYVIAAE</sequence>
<feature type="signal peptide" evidence="1">
    <location>
        <begin position="1"/>
        <end position="28"/>
    </location>
</feature>
<dbReference type="AlphaFoldDB" id="A0A226HFT2"/>
<dbReference type="RefSeq" id="WP_089049259.1">
    <property type="nucleotide sequence ID" value="NZ_FXTV01000015.1"/>
</dbReference>
<protein>
    <recommendedName>
        <fullName evidence="4">DUF4374 domain-containing protein</fullName>
    </recommendedName>
</protein>
<evidence type="ECO:0000256" key="1">
    <source>
        <dbReference type="SAM" id="SignalP"/>
    </source>
</evidence>
<feature type="chain" id="PRO_5012759404" description="DUF4374 domain-containing protein" evidence="1">
    <location>
        <begin position="29"/>
        <end position="464"/>
    </location>
</feature>
<gene>
    <name evidence="2" type="ORF">B0A66_07630</name>
</gene>
<dbReference type="EMBL" id="MUGW01000016">
    <property type="protein sequence ID" value="OXA93137.1"/>
    <property type="molecule type" value="Genomic_DNA"/>
</dbReference>
<keyword evidence="1" id="KW-0732">Signal</keyword>
<dbReference type="Proteomes" id="UP000198345">
    <property type="component" value="Unassembled WGS sequence"/>
</dbReference>
<proteinExistence type="predicted"/>
<evidence type="ECO:0000313" key="2">
    <source>
        <dbReference type="EMBL" id="OXA93137.1"/>
    </source>
</evidence>
<evidence type="ECO:0000313" key="3">
    <source>
        <dbReference type="Proteomes" id="UP000198345"/>
    </source>
</evidence>
<evidence type="ECO:0008006" key="4">
    <source>
        <dbReference type="Google" id="ProtNLM"/>
    </source>
</evidence>
<reference evidence="2 3" key="1">
    <citation type="submission" date="2016-11" db="EMBL/GenBank/DDBJ databases">
        <title>Whole genomes of Flavobacteriaceae.</title>
        <authorList>
            <person name="Stine C."/>
            <person name="Li C."/>
            <person name="Tadesse D."/>
        </authorList>
    </citation>
    <scope>NUCLEOTIDE SEQUENCE [LARGE SCALE GENOMIC DNA]</scope>
    <source>
        <strain evidence="2 3">DSM 18292</strain>
    </source>
</reference>
<dbReference type="PROSITE" id="PS51257">
    <property type="entry name" value="PROKAR_LIPOPROTEIN"/>
    <property type="match status" value="1"/>
</dbReference>
<comment type="caution">
    <text evidence="2">The sequence shown here is derived from an EMBL/GenBank/DDBJ whole genome shotgun (WGS) entry which is preliminary data.</text>
</comment>
<accession>A0A226HFT2</accession>